<proteinExistence type="predicted"/>
<dbReference type="AlphaFoldDB" id="A0A8J6KCC3"/>
<reference evidence="3" key="1">
    <citation type="thesis" date="2020" institute="ProQuest LLC" country="789 East Eisenhower Parkway, Ann Arbor, MI, USA">
        <title>Comparative Genomics and Chromosome Evolution.</title>
        <authorList>
            <person name="Mudd A.B."/>
        </authorList>
    </citation>
    <scope>NUCLEOTIDE SEQUENCE</scope>
    <source>
        <strain evidence="3">HN-11 Male</strain>
        <tissue evidence="3">Kidney and liver</tissue>
    </source>
</reference>
<evidence type="ECO:0000256" key="1">
    <source>
        <dbReference type="SAM" id="MobiDB-lite"/>
    </source>
</evidence>
<dbReference type="Proteomes" id="UP000770717">
    <property type="component" value="Unassembled WGS sequence"/>
</dbReference>
<gene>
    <name evidence="3" type="ORF">GDO78_006695</name>
</gene>
<dbReference type="EMBL" id="WNTK01000003">
    <property type="protein sequence ID" value="KAG9486455.1"/>
    <property type="molecule type" value="Genomic_DNA"/>
</dbReference>
<keyword evidence="4" id="KW-1185">Reference proteome</keyword>
<feature type="region of interest" description="Disordered" evidence="1">
    <location>
        <begin position="141"/>
        <end position="160"/>
    </location>
</feature>
<name>A0A8J6KCC3_ELECQ</name>
<dbReference type="PANTHER" id="PTHR22409">
    <property type="entry name" value="CHROMOSOME 19 OPEN READING FRAME 44"/>
    <property type="match status" value="1"/>
</dbReference>
<dbReference type="PANTHER" id="PTHR22409:SF2">
    <property type="entry name" value="CHROMOSOME 19 OPEN READING FRAME 44"/>
    <property type="match status" value="1"/>
</dbReference>
<comment type="caution">
    <text evidence="3">The sequence shown here is derived from an EMBL/GenBank/DDBJ whole genome shotgun (WGS) entry which is preliminary data.</text>
</comment>
<feature type="compositionally biased region" description="Polar residues" evidence="1">
    <location>
        <begin position="141"/>
        <end position="152"/>
    </location>
</feature>
<dbReference type="InterPro" id="IPR027884">
    <property type="entry name" value="DUF4614"/>
</dbReference>
<organism evidence="3 4">
    <name type="scientific">Eleutherodactylus coqui</name>
    <name type="common">Puerto Rican coqui</name>
    <dbReference type="NCBI Taxonomy" id="57060"/>
    <lineage>
        <taxon>Eukaryota</taxon>
        <taxon>Metazoa</taxon>
        <taxon>Chordata</taxon>
        <taxon>Craniata</taxon>
        <taxon>Vertebrata</taxon>
        <taxon>Euteleostomi</taxon>
        <taxon>Amphibia</taxon>
        <taxon>Batrachia</taxon>
        <taxon>Anura</taxon>
        <taxon>Neobatrachia</taxon>
        <taxon>Hyloidea</taxon>
        <taxon>Eleutherodactylidae</taxon>
        <taxon>Eleutherodactylinae</taxon>
        <taxon>Eleutherodactylus</taxon>
        <taxon>Eleutherodactylus</taxon>
    </lineage>
</organism>
<feature type="compositionally biased region" description="Acidic residues" evidence="1">
    <location>
        <begin position="62"/>
        <end position="71"/>
    </location>
</feature>
<evidence type="ECO:0000313" key="3">
    <source>
        <dbReference type="EMBL" id="KAG9486455.1"/>
    </source>
</evidence>
<protein>
    <recommendedName>
        <fullName evidence="2">DUF4614 domain-containing protein</fullName>
    </recommendedName>
</protein>
<dbReference type="InterPro" id="IPR040120">
    <property type="entry name" value="C19orf44-like"/>
</dbReference>
<feature type="region of interest" description="Disordered" evidence="1">
    <location>
        <begin position="27"/>
        <end position="77"/>
    </location>
</feature>
<evidence type="ECO:0000259" key="2">
    <source>
        <dbReference type="Pfam" id="PF15391"/>
    </source>
</evidence>
<evidence type="ECO:0000313" key="4">
    <source>
        <dbReference type="Proteomes" id="UP000770717"/>
    </source>
</evidence>
<feature type="domain" description="DUF4614" evidence="2">
    <location>
        <begin position="107"/>
        <end position="272"/>
    </location>
</feature>
<dbReference type="OrthoDB" id="2151530at2759"/>
<sequence length="296" mass="33292">MWHFKLNILTVDDLALPTDAEEPKLKIISEKRKNIRHLSPAQDKGRSQSRDAKSFPRKSISEEESVVEVDTEPDKDSEIVTYRHKDYSGSSGHYLPEASDESTINSVYSEDFEESVVTDAEPSSKTGSYLCSKSRSARQSILSSNDSYTPSSKAGRWRKRAANTQRVTVKEMAVQVNDAGFTYRWPHASIGVQHAAAPFSNPVSIVSHVVSPDLIEALTTYNPMALALNDLLKQQLFLIRSFVDMTQQIYLSTVKSIENESYCYTTLENTKENYAWKRRMVYLHSAVVALLDGPTV</sequence>
<accession>A0A8J6KCC3</accession>
<dbReference type="Pfam" id="PF15391">
    <property type="entry name" value="DUF4614"/>
    <property type="match status" value="1"/>
</dbReference>
<feature type="compositionally biased region" description="Basic and acidic residues" evidence="1">
    <location>
        <begin position="43"/>
        <end position="54"/>
    </location>
</feature>